<dbReference type="InterPro" id="IPR027372">
    <property type="entry name" value="Phytase-like_dom"/>
</dbReference>
<dbReference type="Proteomes" id="UP000041254">
    <property type="component" value="Unassembled WGS sequence"/>
</dbReference>
<accession>A0A0G4GGY2</accession>
<evidence type="ECO:0000256" key="1">
    <source>
        <dbReference type="SAM" id="MobiDB-lite"/>
    </source>
</evidence>
<dbReference type="Pfam" id="PF13449">
    <property type="entry name" value="Phytase-like"/>
    <property type="match status" value="1"/>
</dbReference>
<gene>
    <name evidence="3" type="ORF">Vbra_23057</name>
</gene>
<feature type="region of interest" description="Disordered" evidence="1">
    <location>
        <begin position="97"/>
        <end position="117"/>
    </location>
</feature>
<reference evidence="3 4" key="1">
    <citation type="submission" date="2014-11" db="EMBL/GenBank/DDBJ databases">
        <authorList>
            <person name="Zhu J."/>
            <person name="Qi W."/>
            <person name="Song R."/>
        </authorList>
    </citation>
    <scope>NUCLEOTIDE SEQUENCE [LARGE SCALE GENOMIC DNA]</scope>
</reference>
<dbReference type="PANTHER" id="PTHR37957:SF1">
    <property type="entry name" value="PHYTASE-LIKE DOMAIN-CONTAINING PROTEIN"/>
    <property type="match status" value="1"/>
</dbReference>
<dbReference type="OrthoDB" id="425936at2759"/>
<organism evidence="3 4">
    <name type="scientific">Vitrella brassicaformis (strain CCMP3155)</name>
    <dbReference type="NCBI Taxonomy" id="1169540"/>
    <lineage>
        <taxon>Eukaryota</taxon>
        <taxon>Sar</taxon>
        <taxon>Alveolata</taxon>
        <taxon>Colpodellida</taxon>
        <taxon>Vitrellaceae</taxon>
        <taxon>Vitrella</taxon>
    </lineage>
</organism>
<evidence type="ECO:0000259" key="2">
    <source>
        <dbReference type="Pfam" id="PF13449"/>
    </source>
</evidence>
<dbReference type="VEuPathDB" id="CryptoDB:Vbra_23057"/>
<evidence type="ECO:0000313" key="4">
    <source>
        <dbReference type="Proteomes" id="UP000041254"/>
    </source>
</evidence>
<evidence type="ECO:0000313" key="3">
    <source>
        <dbReference type="EMBL" id="CEM28877.1"/>
    </source>
</evidence>
<keyword evidence="4" id="KW-1185">Reference proteome</keyword>
<protein>
    <recommendedName>
        <fullName evidence="2">Phytase-like domain-containing protein</fullName>
    </recommendedName>
</protein>
<dbReference type="EMBL" id="CDMY01000663">
    <property type="protein sequence ID" value="CEM28877.1"/>
    <property type="molecule type" value="Genomic_DNA"/>
</dbReference>
<sequence length="420" mass="44888">MGAALPFTVLGEIEGGVEVRHGGFGSAAVAHPSLPFHFYALTDRGPNANFKGPEGEGKSFPFPSFTPTIGLFRVMVSEDNATAPSVELVSTIELKNPQGEPITGLPNGPGEGTTGEVPYSADGSTVLPTDAYGLDAEGLVAVEGEDGGVSFWVSDEYGPHIVHFDANGTEVERVSPMGVNADSGDRKIPAVFERRRPNRGMEGLALTPSTNTLVGIMQSTLYNPSKAAVMNPTLTRILTFGIDSGHTQQFLYHQQKDWNANSEIAALTDTTFLVVERDGEFPTSDTGSQQQAQKHLYKVDISGATNVSGMNFDSLDGLMVNNRTLEEHTWEELRAFGIAPVSKTLVADIVVEVAASGSSYPHDKTEGLWVISADLLGVINDDDFAVTADEEGRLVATVLPMTGQLDEASLYVLRIDPPLY</sequence>
<dbReference type="InParanoid" id="A0A0G4GGY2"/>
<dbReference type="AlphaFoldDB" id="A0A0G4GGY2"/>
<dbReference type="PANTHER" id="PTHR37957">
    <property type="entry name" value="BLR7070 PROTEIN"/>
    <property type="match status" value="1"/>
</dbReference>
<proteinExistence type="predicted"/>
<name>A0A0G4GGY2_VITBC</name>
<feature type="domain" description="Phytase-like" evidence="2">
    <location>
        <begin position="36"/>
        <end position="384"/>
    </location>
</feature>